<dbReference type="InterPro" id="IPR015915">
    <property type="entry name" value="Kelch-typ_b-propeller"/>
</dbReference>
<feature type="domain" description="DCD" evidence="3">
    <location>
        <begin position="57"/>
        <end position="199"/>
    </location>
</feature>
<dbReference type="PANTHER" id="PTHR46034">
    <property type="match status" value="1"/>
</dbReference>
<dbReference type="SMART" id="SM00767">
    <property type="entry name" value="DCD"/>
    <property type="match status" value="1"/>
</dbReference>
<evidence type="ECO:0000313" key="4">
    <source>
        <dbReference type="EMBL" id="RCV36590.1"/>
    </source>
</evidence>
<proteinExistence type="predicted"/>
<dbReference type="Pfam" id="PF10539">
    <property type="entry name" value="Dev_Cell_Death"/>
    <property type="match status" value="1"/>
</dbReference>
<dbReference type="InterPro" id="IPR044832">
    <property type="entry name" value="NRP-like"/>
</dbReference>
<protein>
    <recommendedName>
        <fullName evidence="3">DCD domain-containing protein</fullName>
    </recommendedName>
</protein>
<dbReference type="SMART" id="SM00612">
    <property type="entry name" value="Kelch"/>
    <property type="match status" value="5"/>
</dbReference>
<evidence type="ECO:0000259" key="3">
    <source>
        <dbReference type="PROSITE" id="PS51222"/>
    </source>
</evidence>
<dbReference type="EMBL" id="CM003534">
    <property type="protein sequence ID" value="RCV36590.1"/>
    <property type="molecule type" value="Genomic_DNA"/>
</dbReference>
<feature type="signal peptide" evidence="2">
    <location>
        <begin position="1"/>
        <end position="31"/>
    </location>
</feature>
<name>A0A368S427_SETIT</name>
<dbReference type="PROSITE" id="PS51222">
    <property type="entry name" value="DCD"/>
    <property type="match status" value="1"/>
</dbReference>
<dbReference type="AlphaFoldDB" id="A0A368S427"/>
<feature type="compositionally biased region" description="Basic and acidic residues" evidence="1">
    <location>
        <begin position="260"/>
        <end position="269"/>
    </location>
</feature>
<dbReference type="KEGG" id="sita:101763465"/>
<gene>
    <name evidence="4" type="ORF">SETIT_7G329800v2</name>
</gene>
<accession>A0A368S427</accession>
<evidence type="ECO:0000256" key="1">
    <source>
        <dbReference type="SAM" id="MobiDB-lite"/>
    </source>
</evidence>
<reference evidence="4" key="1">
    <citation type="journal article" date="2012" name="Nat. Biotechnol.">
        <title>Reference genome sequence of the model plant Setaria.</title>
        <authorList>
            <person name="Bennetzen J.L."/>
            <person name="Schmutz J."/>
            <person name="Wang H."/>
            <person name="Percifield R."/>
            <person name="Hawkins J."/>
            <person name="Pontaroli A.C."/>
            <person name="Estep M."/>
            <person name="Feng L."/>
            <person name="Vaughn J.N."/>
            <person name="Grimwood J."/>
            <person name="Jenkins J."/>
            <person name="Barry K."/>
            <person name="Lindquist E."/>
            <person name="Hellsten U."/>
            <person name="Deshpande S."/>
            <person name="Wang X."/>
            <person name="Wu X."/>
            <person name="Mitros T."/>
            <person name="Triplett J."/>
            <person name="Yang X."/>
            <person name="Ye C.Y."/>
            <person name="Mauro-Herrera M."/>
            <person name="Wang L."/>
            <person name="Li P."/>
            <person name="Sharma M."/>
            <person name="Sharma R."/>
            <person name="Ronald P.C."/>
            <person name="Panaud O."/>
            <person name="Kellogg E.A."/>
            <person name="Brutnell T.P."/>
            <person name="Doust A.N."/>
            <person name="Tuskan G.A."/>
            <person name="Rokhsar D."/>
            <person name="Devos K.M."/>
        </authorList>
    </citation>
    <scope>NUCLEOTIDE SEQUENCE [LARGE SCALE GENOMIC DNA]</scope>
    <source>
        <strain evidence="4">Yugu1</strain>
    </source>
</reference>
<feature type="region of interest" description="Disordered" evidence="1">
    <location>
        <begin position="260"/>
        <end position="290"/>
    </location>
</feature>
<reference evidence="4" key="2">
    <citation type="submission" date="2015-07" db="EMBL/GenBank/DDBJ databases">
        <authorList>
            <person name="Noorani M."/>
        </authorList>
    </citation>
    <scope>NUCLEOTIDE SEQUENCE</scope>
    <source>
        <strain evidence="4">Yugu1</strain>
    </source>
</reference>
<dbReference type="PANTHER" id="PTHR46034:SF23">
    <property type="entry name" value="DCD (DEVELOPMENT AND CELL DEATH) DOMAIN PROTEIN"/>
    <property type="match status" value="1"/>
</dbReference>
<dbReference type="Gene3D" id="2.120.10.80">
    <property type="entry name" value="Kelch-type beta propeller"/>
    <property type="match status" value="2"/>
</dbReference>
<dbReference type="InterPro" id="IPR006652">
    <property type="entry name" value="Kelch_1"/>
</dbReference>
<dbReference type="Pfam" id="PF01344">
    <property type="entry name" value="Kelch_1"/>
    <property type="match status" value="1"/>
</dbReference>
<evidence type="ECO:0000256" key="2">
    <source>
        <dbReference type="SAM" id="SignalP"/>
    </source>
</evidence>
<sequence length="758" mass="83910">MQTPKIQRRVHPIYLTLLFLILLASVTMVKSKSSWSQVVKSTRPTNLSISERHLQAQDVGAVIFGCTNNTIAECHSRQLFGLPRAHISYVRNIKEGLPLFLFNYDDRKLYGIYEAAGNGKFCPESNAWSNDGHGKTSYPAQVAMRVRVWCFPLAENQFRNAIVANYYQNTPSVPGQKLHYFQFELDHAQTRVLMDMFTPSPPPNNFWMPPVAAPADEHVRELVSSPVWAPKHEGKVKSERVVKSYADMVKKNKFEEVGKGDVDAEHASSGDESSNGFDDLDCGDKPPEREGYELSDQAVEMKQQQHSDKQGKVLSFNRVLEGHAALPAQQWNPYLYANATDTEDKDAYSCKYAQEDKCAILDGHSNFPETLDAEVNQLSLGHSNLLVQLLGSESCAEAKLIDVVKELSGRIEMMEKKQAWSNKEVQHLQGVNERLLKRIVELKGTVRTLNSKIDPLTLDDSLNQFVEQCLGSEDVIYLVGGFDGFSFLPSLDSFSPSLDILTPLKSMAVGKSYASTVALNGKIFVLGGGDGSCWFDTVDCYDRSRDDWITCPSLTREKGSLAGVSVNGRIYAFGGGDGSQCFSDVEIFDPTHGKWIKNQPMLEKRFALAGVALNGAIYAVGGFNGVQYLSSAERLDPREPNWKMLPMMSAGRGCHTLAVLNEKIFSIGGYDTGAKAMVATVEVYEPRMPSWVMVEPMNCTRGYHSSAVLGGSIFTFGGVKAEADTILDVVERYKEGCGWVTTGLKSIGRRCYCSAIVL</sequence>
<feature type="chain" id="PRO_5017000534" description="DCD domain-containing protein" evidence="2">
    <location>
        <begin position="32"/>
        <end position="758"/>
    </location>
</feature>
<dbReference type="GO" id="GO:0034976">
    <property type="term" value="P:response to endoplasmic reticulum stress"/>
    <property type="evidence" value="ECO:0007669"/>
    <property type="project" value="InterPro"/>
</dbReference>
<dbReference type="SUPFAM" id="SSF117281">
    <property type="entry name" value="Kelch motif"/>
    <property type="match status" value="1"/>
</dbReference>
<dbReference type="InterPro" id="IPR013989">
    <property type="entry name" value="Dev_and_cell_death_domain"/>
</dbReference>
<dbReference type="Pfam" id="PF24681">
    <property type="entry name" value="Kelch_KLHDC2_KLHL20_DRC7"/>
    <property type="match status" value="1"/>
</dbReference>
<dbReference type="OrthoDB" id="45365at2759"/>
<organism evidence="4">
    <name type="scientific">Setaria italica</name>
    <name type="common">Foxtail millet</name>
    <name type="synonym">Panicum italicum</name>
    <dbReference type="NCBI Taxonomy" id="4555"/>
    <lineage>
        <taxon>Eukaryota</taxon>
        <taxon>Viridiplantae</taxon>
        <taxon>Streptophyta</taxon>
        <taxon>Embryophyta</taxon>
        <taxon>Tracheophyta</taxon>
        <taxon>Spermatophyta</taxon>
        <taxon>Magnoliopsida</taxon>
        <taxon>Liliopsida</taxon>
        <taxon>Poales</taxon>
        <taxon>Poaceae</taxon>
        <taxon>PACMAD clade</taxon>
        <taxon>Panicoideae</taxon>
        <taxon>Panicodae</taxon>
        <taxon>Paniceae</taxon>
        <taxon>Cenchrinae</taxon>
        <taxon>Setaria</taxon>
    </lineage>
</organism>
<keyword evidence="2" id="KW-0732">Signal</keyword>